<evidence type="ECO:0000256" key="5">
    <source>
        <dbReference type="ARBA" id="ARBA00022832"/>
    </source>
</evidence>
<comment type="pathway">
    <text evidence="1">Lipid metabolism.</text>
</comment>
<evidence type="ECO:0000256" key="2">
    <source>
        <dbReference type="ARBA" id="ARBA00006432"/>
    </source>
</evidence>
<dbReference type="Pfam" id="PF00501">
    <property type="entry name" value="AMP-binding"/>
    <property type="match status" value="1"/>
</dbReference>
<evidence type="ECO:0000313" key="10">
    <source>
        <dbReference type="EMBL" id="CNU22946.1"/>
    </source>
</evidence>
<keyword evidence="5" id="KW-0276">Fatty acid metabolism</keyword>
<dbReference type="PANTHER" id="PTHR22754">
    <property type="entry name" value="DISCO-INTERACTING PROTEIN 2 DIP2 -RELATED"/>
    <property type="match status" value="1"/>
</dbReference>
<dbReference type="SUPFAM" id="SSF56801">
    <property type="entry name" value="Acetyl-CoA synthetase-like"/>
    <property type="match status" value="1"/>
</dbReference>
<dbReference type="InterPro" id="IPR045851">
    <property type="entry name" value="AMP-bd_C_sf"/>
</dbReference>
<evidence type="ECO:0000256" key="7">
    <source>
        <dbReference type="ARBA" id="ARBA00023098"/>
    </source>
</evidence>
<keyword evidence="7" id="KW-0443">Lipid metabolism</keyword>
<dbReference type="Gene3D" id="3.40.50.12780">
    <property type="entry name" value="N-terminal domain of ligase-like"/>
    <property type="match status" value="1"/>
</dbReference>
<dbReference type="PANTHER" id="PTHR22754:SF32">
    <property type="entry name" value="DISCO-INTERACTING PROTEIN 2"/>
    <property type="match status" value="1"/>
</dbReference>
<accession>A0A655CNU2</accession>
<evidence type="ECO:0000256" key="3">
    <source>
        <dbReference type="ARBA" id="ARBA00022598"/>
    </source>
</evidence>
<dbReference type="EMBL" id="CQQC01000056">
    <property type="protein sequence ID" value="CNU22946.1"/>
    <property type="molecule type" value="Genomic_DNA"/>
</dbReference>
<evidence type="ECO:0000259" key="9">
    <source>
        <dbReference type="Pfam" id="PF00501"/>
    </source>
</evidence>
<evidence type="ECO:0000313" key="11">
    <source>
        <dbReference type="Proteomes" id="UP000039217"/>
    </source>
</evidence>
<reference evidence="10 11" key="1">
    <citation type="submission" date="2015-03" db="EMBL/GenBank/DDBJ databases">
        <authorList>
            <consortium name="Pathogen Informatics"/>
        </authorList>
    </citation>
    <scope>NUCLEOTIDE SEQUENCE [LARGE SCALE GENOMIC DNA]</scope>
    <source>
        <strain evidence="10 11">D00501624</strain>
    </source>
</reference>
<dbReference type="NCBIfam" id="NF009124">
    <property type="entry name" value="PRK12476.1"/>
    <property type="match status" value="1"/>
</dbReference>
<keyword evidence="4" id="KW-0547">Nucleotide-binding</keyword>
<dbReference type="Gene3D" id="3.30.300.30">
    <property type="match status" value="1"/>
</dbReference>
<dbReference type="GO" id="GO:0005524">
    <property type="term" value="F:ATP binding"/>
    <property type="evidence" value="ECO:0007669"/>
    <property type="project" value="UniProtKB-KW"/>
</dbReference>
<evidence type="ECO:0000256" key="8">
    <source>
        <dbReference type="ARBA" id="ARBA00084062"/>
    </source>
</evidence>
<keyword evidence="3 10" id="KW-0436">Ligase</keyword>
<dbReference type="AlphaFoldDB" id="A0A655CNU2"/>
<sequence length="536" mass="57270">MQRFAGPGDRVAILAPQGIDYVCGFYAAIKAGTVAVPLFAPELPGHAERLDTALRDSEPAVILTTAAAKNAVEGFLNNVPRLRKPTVLVIDQIPDREGELFVPVELDIDAVSHLQYTSGSTRPPVGVEITHRAVGTNLVQMILSIDLLNRNTHGVSWLPLYHDMGLSMIGFPAVYGGHSTLMSPTAFVRRPLRWIQALSEGSRTGRVVTAAPNFAYEWAAQRGLPAQGDDVDLSNVVLIIGSEPVSIDAVTTFNKAFAPYGLPRTAFKPSYGIAEATLLVATIDHAAEPTVVYLDPEQLGAGHATRVAPDAPNAVVHVSCGHVARSLWAVIVDPDTGPEAGAELPDGEIGEVWLQGDNVARGYWGRPEETRMTFGARLQSPLAEGSHADGSAIDDTWLRTGDLGVYLDGELYITGRIADLLTIDGRNHYPQDIEATAAEASPMVRRGYITAFTVPASDGDDRNQRLVIIAERAAGTSRSDPRPALDAIRAAVCNRHGLSVADLSFLPAGAIPRTTSGKLARQACRAQYLSGRLGVH</sequence>
<dbReference type="InterPro" id="IPR040097">
    <property type="entry name" value="FAAL/FAAC"/>
</dbReference>
<dbReference type="GO" id="GO:0070566">
    <property type="term" value="F:adenylyltransferase activity"/>
    <property type="evidence" value="ECO:0007669"/>
    <property type="project" value="UniProtKB-ARBA"/>
</dbReference>
<dbReference type="InterPro" id="IPR000873">
    <property type="entry name" value="AMP-dep_synth/lig_dom"/>
</dbReference>
<dbReference type="GO" id="GO:0016874">
    <property type="term" value="F:ligase activity"/>
    <property type="evidence" value="ECO:0007669"/>
    <property type="project" value="UniProtKB-KW"/>
</dbReference>
<proteinExistence type="inferred from homology"/>
<dbReference type="GO" id="GO:0071766">
    <property type="term" value="P:Actinobacterium-type cell wall biogenesis"/>
    <property type="evidence" value="ECO:0007669"/>
    <property type="project" value="UniProtKB-ARBA"/>
</dbReference>
<dbReference type="CDD" id="cd05931">
    <property type="entry name" value="FAAL"/>
    <property type="match status" value="1"/>
</dbReference>
<evidence type="ECO:0000256" key="1">
    <source>
        <dbReference type="ARBA" id="ARBA00005189"/>
    </source>
</evidence>
<organism evidence="10 11">
    <name type="scientific">Mycobacterium tuberculosis</name>
    <dbReference type="NCBI Taxonomy" id="1773"/>
    <lineage>
        <taxon>Bacteria</taxon>
        <taxon>Bacillati</taxon>
        <taxon>Actinomycetota</taxon>
        <taxon>Actinomycetes</taxon>
        <taxon>Mycobacteriales</taxon>
        <taxon>Mycobacteriaceae</taxon>
        <taxon>Mycobacterium</taxon>
        <taxon>Mycobacterium tuberculosis complex</taxon>
    </lineage>
</organism>
<dbReference type="FunFam" id="3.40.50.12780:FF:000013">
    <property type="entry name" value="Long-chain-fatty-acid--AMP ligase FadD32"/>
    <property type="match status" value="1"/>
</dbReference>
<keyword evidence="6" id="KW-0067">ATP-binding</keyword>
<dbReference type="InterPro" id="IPR042099">
    <property type="entry name" value="ANL_N_sf"/>
</dbReference>
<evidence type="ECO:0000256" key="4">
    <source>
        <dbReference type="ARBA" id="ARBA00022741"/>
    </source>
</evidence>
<name>A0A655CNU2_MYCTX</name>
<comment type="similarity">
    <text evidence="2">Belongs to the ATP-dependent AMP-binding enzyme family.</text>
</comment>
<dbReference type="Proteomes" id="UP000039217">
    <property type="component" value="Unassembled WGS sequence"/>
</dbReference>
<dbReference type="FunFam" id="3.30.300.30:FF:000029">
    <property type="entry name" value="Fatty-acid-CoA ligase FadD31"/>
    <property type="match status" value="1"/>
</dbReference>
<protein>
    <recommendedName>
        <fullName evidence="8">Acyl-AMP synthetase</fullName>
    </recommendedName>
</protein>
<evidence type="ECO:0000256" key="6">
    <source>
        <dbReference type="ARBA" id="ARBA00022840"/>
    </source>
</evidence>
<gene>
    <name evidence="10" type="primary">fadD31</name>
    <name evidence="10" type="ORF">ERS007661_00314</name>
</gene>
<feature type="domain" description="AMP-dependent synthetase/ligase" evidence="9">
    <location>
        <begin position="6"/>
        <end position="364"/>
    </location>
</feature>
<dbReference type="GO" id="GO:0005886">
    <property type="term" value="C:plasma membrane"/>
    <property type="evidence" value="ECO:0007669"/>
    <property type="project" value="TreeGrafter"/>
</dbReference>
<dbReference type="GO" id="GO:0006633">
    <property type="term" value="P:fatty acid biosynthetic process"/>
    <property type="evidence" value="ECO:0007669"/>
    <property type="project" value="TreeGrafter"/>
</dbReference>